<dbReference type="AlphaFoldDB" id="A0A6M5YL29"/>
<reference evidence="2" key="1">
    <citation type="submission" date="2020-05" db="EMBL/GenBank/DDBJ databases">
        <title>Frigoriglobus tundricola gen. nov., sp. nov., a psychrotolerant cellulolytic planctomycete of the family Gemmataceae with two divergent copies of 16S rRNA gene.</title>
        <authorList>
            <person name="Kulichevskaya I.S."/>
            <person name="Ivanova A.A."/>
            <person name="Naumoff D.G."/>
            <person name="Beletsky A.V."/>
            <person name="Rijpstra W.I.C."/>
            <person name="Sinninghe Damste J.S."/>
            <person name="Mardanov A.V."/>
            <person name="Ravin N.V."/>
            <person name="Dedysh S.N."/>
        </authorList>
    </citation>
    <scope>NUCLEOTIDE SEQUENCE [LARGE SCALE GENOMIC DNA]</scope>
    <source>
        <strain evidence="2">PL17</strain>
    </source>
</reference>
<evidence type="ECO:0000313" key="2">
    <source>
        <dbReference type="Proteomes" id="UP000503447"/>
    </source>
</evidence>
<evidence type="ECO:0008006" key="3">
    <source>
        <dbReference type="Google" id="ProtNLM"/>
    </source>
</evidence>
<sequence length="255" mass="27545">MGRISGRAACGVPMSDGEALLSVILAQPDEDVPRLVYADWLDENGTESDRARAEFVRVQVALAGVGPTELVPWNQPVVAQRGREKLLLAAHGANWLAPLRAPGGPLQSEATHGQFRRGFVEVVWMPAAWFAVRADVLFARVPVRELRVTRATAEELAALVAHGHFPRLRSLELSDQRLGDSVALVLTRQPAVAALTRLRLRGCGLTDAGACRLADADFDWPLRELDVSLNSLSPYGVAALRARFGEAIVCTTGAE</sequence>
<name>A0A6M5YL29_9BACT</name>
<proteinExistence type="predicted"/>
<gene>
    <name evidence="1" type="ORF">FTUN_1510</name>
</gene>
<keyword evidence="2" id="KW-1185">Reference proteome</keyword>
<dbReference type="SUPFAM" id="SSF52047">
    <property type="entry name" value="RNI-like"/>
    <property type="match status" value="1"/>
</dbReference>
<dbReference type="Proteomes" id="UP000503447">
    <property type="component" value="Chromosome"/>
</dbReference>
<dbReference type="InterPro" id="IPR014338">
    <property type="entry name" value="CHP02996_rpt-companion-dom"/>
</dbReference>
<dbReference type="Gene3D" id="3.80.10.10">
    <property type="entry name" value="Ribonuclease Inhibitor"/>
    <property type="match status" value="1"/>
</dbReference>
<protein>
    <recommendedName>
        <fullName evidence="3">TIGR02996 domain-containing protein</fullName>
    </recommendedName>
</protein>
<dbReference type="InterPro" id="IPR032675">
    <property type="entry name" value="LRR_dom_sf"/>
</dbReference>
<dbReference type="EMBL" id="CP053452">
    <property type="protein sequence ID" value="QJW93993.1"/>
    <property type="molecule type" value="Genomic_DNA"/>
</dbReference>
<accession>A0A6M5YL29</accession>
<evidence type="ECO:0000313" key="1">
    <source>
        <dbReference type="EMBL" id="QJW93993.1"/>
    </source>
</evidence>
<dbReference type="NCBIfam" id="TIGR02996">
    <property type="entry name" value="rpt_mate_G_obs"/>
    <property type="match status" value="1"/>
</dbReference>
<organism evidence="1 2">
    <name type="scientific">Frigoriglobus tundricola</name>
    <dbReference type="NCBI Taxonomy" id="2774151"/>
    <lineage>
        <taxon>Bacteria</taxon>
        <taxon>Pseudomonadati</taxon>
        <taxon>Planctomycetota</taxon>
        <taxon>Planctomycetia</taxon>
        <taxon>Gemmatales</taxon>
        <taxon>Gemmataceae</taxon>
        <taxon>Frigoriglobus</taxon>
    </lineage>
</organism>
<dbReference type="KEGG" id="ftj:FTUN_1510"/>